<dbReference type="EMBL" id="OK499991">
    <property type="protein sequence ID" value="UGO50641.1"/>
    <property type="molecule type" value="Genomic_DNA"/>
</dbReference>
<protein>
    <submittedName>
        <fullName evidence="1">Uncharacterized protein</fullName>
    </submittedName>
</protein>
<keyword evidence="2" id="KW-1185">Reference proteome</keyword>
<reference evidence="1" key="1">
    <citation type="submission" date="2021-10" db="EMBL/GenBank/DDBJ databases">
        <authorList>
            <person name="Lavering E.D."/>
            <person name="James R."/>
            <person name="Fairholm J.D."/>
            <person name="Ogilvie B.H."/>
            <person name="Thurgood T.L."/>
            <person name="Robison R.A."/>
            <person name="Grose J.H."/>
        </authorList>
    </citation>
    <scope>NUCLEOTIDE SEQUENCE</scope>
</reference>
<organism evidence="1 2">
    <name type="scientific">Bacillus phage vB_BanS_Sophrita</name>
    <dbReference type="NCBI Taxonomy" id="2894790"/>
    <lineage>
        <taxon>Viruses</taxon>
        <taxon>Duplodnaviria</taxon>
        <taxon>Heunggongvirae</taxon>
        <taxon>Uroviricota</taxon>
        <taxon>Caudoviricetes</taxon>
        <taxon>Joanripponvirinae</taxon>
        <taxon>Sophritavirus</taxon>
        <taxon>Sophritavirus sophrita</taxon>
    </lineage>
</organism>
<accession>A0AAE9CE10</accession>
<evidence type="ECO:0000313" key="1">
    <source>
        <dbReference type="EMBL" id="UGO50641.1"/>
    </source>
</evidence>
<evidence type="ECO:0000313" key="2">
    <source>
        <dbReference type="Proteomes" id="UP000827460"/>
    </source>
</evidence>
<gene>
    <name evidence="1" type="ORF">SOPHRITA_50</name>
</gene>
<name>A0AAE9CE10_9CAUD</name>
<sequence>MINGDDSMSIKVIKTNLSIANDRIIDHQSYVEKEESWEAFIEKVESGYLFSKHHKVRVERIVYDDFHLSCDVYSEIGKHAKHLVMIQGYVKLD</sequence>
<proteinExistence type="predicted"/>
<dbReference type="Proteomes" id="UP000827460">
    <property type="component" value="Segment"/>
</dbReference>